<comment type="caution">
    <text evidence="1">The sequence shown here is derived from an EMBL/GenBank/DDBJ whole genome shotgun (WGS) entry which is preliminary data.</text>
</comment>
<evidence type="ECO:0000313" key="2">
    <source>
        <dbReference type="Proteomes" id="UP001043456"/>
    </source>
</evidence>
<proteinExistence type="predicted"/>
<protein>
    <submittedName>
        <fullName evidence="1">Uncharacterized protein</fullName>
    </submittedName>
</protein>
<dbReference type="EMBL" id="BHVY01000004">
    <property type="protein sequence ID" value="GIJ88077.1"/>
    <property type="molecule type" value="Genomic_DNA"/>
</dbReference>
<dbReference type="RefSeq" id="XP_043158823.1">
    <property type="nucleotide sequence ID" value="XM_043302888.1"/>
</dbReference>
<accession>A0A9P3BB96</accession>
<sequence>MRHFMNQLGRYFQNWDGYQNLVSQGLRPNAASARTSFIPVYPRPPYSGRQHGAHGMAQHAMQWRRGFDRGEAIHPDSESASLEYTRDVLALLLQDLEGMVRDMGSMTGQGNWILRSMLVQLQIKQNRSLPKERRRLGGR</sequence>
<dbReference type="OrthoDB" id="6921389at2759"/>
<reference evidence="1 2" key="1">
    <citation type="submission" date="2018-10" db="EMBL/GenBank/DDBJ databases">
        <title>Pan-genome distribution and transcriptional activeness of fungal secondary metabolism genes in Aspergillus section Fumigati.</title>
        <authorList>
            <person name="Takahashi H."/>
            <person name="Umemura M."/>
            <person name="Ninomiya A."/>
            <person name="Kusuya Y."/>
            <person name="Urayama S."/>
            <person name="Shimizu M."/>
            <person name="Watanabe A."/>
            <person name="Kamei K."/>
            <person name="Yaguchi T."/>
            <person name="Hagiwara D."/>
        </authorList>
    </citation>
    <scope>NUCLEOTIDE SEQUENCE [LARGE SCALE GENOMIC DNA]</scope>
    <source>
        <strain evidence="1 2">IFM 55266</strain>
    </source>
</reference>
<keyword evidence="2" id="KW-1185">Reference proteome</keyword>
<dbReference type="Proteomes" id="UP001043456">
    <property type="component" value="Unassembled WGS sequence"/>
</dbReference>
<dbReference type="AlphaFoldDB" id="A0A9P3BB96"/>
<name>A0A9P3BB96_9EURO</name>
<gene>
    <name evidence="1" type="ORF">Asppvi_006993</name>
</gene>
<dbReference type="GeneID" id="67005604"/>
<evidence type="ECO:0000313" key="1">
    <source>
        <dbReference type="EMBL" id="GIJ88077.1"/>
    </source>
</evidence>
<organism evidence="1 2">
    <name type="scientific">Aspergillus pseudoviridinutans</name>
    <dbReference type="NCBI Taxonomy" id="1517512"/>
    <lineage>
        <taxon>Eukaryota</taxon>
        <taxon>Fungi</taxon>
        <taxon>Dikarya</taxon>
        <taxon>Ascomycota</taxon>
        <taxon>Pezizomycotina</taxon>
        <taxon>Eurotiomycetes</taxon>
        <taxon>Eurotiomycetidae</taxon>
        <taxon>Eurotiales</taxon>
        <taxon>Aspergillaceae</taxon>
        <taxon>Aspergillus</taxon>
        <taxon>Aspergillus subgen. Fumigati</taxon>
    </lineage>
</organism>